<reference evidence="2" key="1">
    <citation type="submission" date="2020-10" db="EMBL/GenBank/DDBJ databases">
        <authorList>
            <person name="Kikuchi T."/>
        </authorList>
    </citation>
    <scope>NUCLEOTIDE SEQUENCE</scope>
    <source>
        <strain evidence="2">NKZ352</strain>
    </source>
</reference>
<dbReference type="EMBL" id="CAJGYM010000011">
    <property type="protein sequence ID" value="CAD6189614.1"/>
    <property type="molecule type" value="Genomic_DNA"/>
</dbReference>
<organism evidence="2 3">
    <name type="scientific">Caenorhabditis auriculariae</name>
    <dbReference type="NCBI Taxonomy" id="2777116"/>
    <lineage>
        <taxon>Eukaryota</taxon>
        <taxon>Metazoa</taxon>
        <taxon>Ecdysozoa</taxon>
        <taxon>Nematoda</taxon>
        <taxon>Chromadorea</taxon>
        <taxon>Rhabditida</taxon>
        <taxon>Rhabditina</taxon>
        <taxon>Rhabditomorpha</taxon>
        <taxon>Rhabditoidea</taxon>
        <taxon>Rhabditidae</taxon>
        <taxon>Peloderinae</taxon>
        <taxon>Caenorhabditis</taxon>
    </lineage>
</organism>
<comment type="caution">
    <text evidence="2">The sequence shown here is derived from an EMBL/GenBank/DDBJ whole genome shotgun (WGS) entry which is preliminary data.</text>
</comment>
<dbReference type="OrthoDB" id="5806018at2759"/>
<proteinExistence type="predicted"/>
<feature type="coiled-coil region" evidence="1">
    <location>
        <begin position="24"/>
        <end position="51"/>
    </location>
</feature>
<evidence type="ECO:0000313" key="2">
    <source>
        <dbReference type="EMBL" id="CAD6189614.1"/>
    </source>
</evidence>
<sequence>MDAKMQNVKNLSSTVTADTSGEFNREADDCIAFLEEEIVREKENRRRNINQLGVFSGQITELWDRLDKARRKEADLAQRVLGWAHILTNLMREASAREHRLQKTVTISNGLSEEMTAQMEKLKLKKESVAKLREELDARRAMHKQQLRELKKHIKQHEENMVSFDKSADELTAAVTCLQKQKQHLIERLDELMDRDNEEKKQLESLEAIFETISVNKTTSTTMSDVTYHPDHRCSYTASISTISLPNEGKRV</sequence>
<gene>
    <name evidence="2" type="ORF">CAUJ_LOCUS5533</name>
</gene>
<evidence type="ECO:0000313" key="3">
    <source>
        <dbReference type="Proteomes" id="UP000835052"/>
    </source>
</evidence>
<name>A0A8S1H3B5_9PELO</name>
<keyword evidence="3" id="KW-1185">Reference proteome</keyword>
<dbReference type="Proteomes" id="UP000835052">
    <property type="component" value="Unassembled WGS sequence"/>
</dbReference>
<feature type="coiled-coil region" evidence="1">
    <location>
        <begin position="115"/>
        <end position="209"/>
    </location>
</feature>
<dbReference type="AlphaFoldDB" id="A0A8S1H3B5"/>
<protein>
    <submittedName>
        <fullName evidence="2">Uncharacterized protein</fullName>
    </submittedName>
</protein>
<evidence type="ECO:0000256" key="1">
    <source>
        <dbReference type="SAM" id="Coils"/>
    </source>
</evidence>
<keyword evidence="1" id="KW-0175">Coiled coil</keyword>
<accession>A0A8S1H3B5</accession>